<dbReference type="Pfam" id="PF18052">
    <property type="entry name" value="Rx_N"/>
    <property type="match status" value="1"/>
</dbReference>
<evidence type="ECO:0000256" key="8">
    <source>
        <dbReference type="SAM" id="Coils"/>
    </source>
</evidence>
<evidence type="ECO:0000259" key="12">
    <source>
        <dbReference type="Pfam" id="PF23598"/>
    </source>
</evidence>
<feature type="domain" description="Disease resistance protein winged helix" evidence="11">
    <location>
        <begin position="410"/>
        <end position="487"/>
    </location>
</feature>
<dbReference type="Pfam" id="PF25019">
    <property type="entry name" value="LRR_R13L1-DRL21"/>
    <property type="match status" value="1"/>
</dbReference>
<dbReference type="EMBL" id="JAUUTY010000006">
    <property type="protein sequence ID" value="KAK1620968.1"/>
    <property type="molecule type" value="Genomic_DNA"/>
</dbReference>
<dbReference type="SUPFAM" id="SSF52058">
    <property type="entry name" value="L domain-like"/>
    <property type="match status" value="2"/>
</dbReference>
<dbReference type="GO" id="GO:0005524">
    <property type="term" value="F:ATP binding"/>
    <property type="evidence" value="ECO:0007669"/>
    <property type="project" value="UniProtKB-KW"/>
</dbReference>
<dbReference type="SUPFAM" id="SSF52540">
    <property type="entry name" value="P-loop containing nucleoside triphosphate hydrolases"/>
    <property type="match status" value="1"/>
</dbReference>
<dbReference type="InterPro" id="IPR027417">
    <property type="entry name" value="P-loop_NTPase"/>
</dbReference>
<feature type="coiled-coil region" evidence="8">
    <location>
        <begin position="25"/>
        <end position="52"/>
    </location>
</feature>
<dbReference type="Proteomes" id="UP001231189">
    <property type="component" value="Unassembled WGS sequence"/>
</dbReference>
<evidence type="ECO:0000256" key="2">
    <source>
        <dbReference type="ARBA" id="ARBA00022614"/>
    </source>
</evidence>
<keyword evidence="5" id="KW-0611">Plant defense</keyword>
<dbReference type="InterPro" id="IPR055414">
    <property type="entry name" value="LRR_R13L4/SHOC2-like"/>
</dbReference>
<dbReference type="InterPro" id="IPR041118">
    <property type="entry name" value="Rx_N"/>
</dbReference>
<dbReference type="AlphaFoldDB" id="A0AAD8RKH3"/>
<proteinExistence type="inferred from homology"/>
<dbReference type="InterPro" id="IPR036388">
    <property type="entry name" value="WH-like_DNA-bd_sf"/>
</dbReference>
<evidence type="ECO:0000259" key="10">
    <source>
        <dbReference type="Pfam" id="PF18052"/>
    </source>
</evidence>
<feature type="domain" description="R13L1/DRL21-like LRR repeat region" evidence="13">
    <location>
        <begin position="810"/>
        <end position="924"/>
    </location>
</feature>
<dbReference type="Pfam" id="PF00931">
    <property type="entry name" value="NB-ARC"/>
    <property type="match status" value="1"/>
</dbReference>
<evidence type="ECO:0000259" key="11">
    <source>
        <dbReference type="Pfam" id="PF23559"/>
    </source>
</evidence>
<evidence type="ECO:0000256" key="6">
    <source>
        <dbReference type="ARBA" id="ARBA00022840"/>
    </source>
</evidence>
<comment type="caution">
    <text evidence="14">The sequence shown here is derived from an EMBL/GenBank/DDBJ whole genome shotgun (WGS) entry which is preliminary data.</text>
</comment>
<evidence type="ECO:0000313" key="14">
    <source>
        <dbReference type="EMBL" id="KAK1620968.1"/>
    </source>
</evidence>
<comment type="similarity">
    <text evidence="1">Belongs to the disease resistance NB-LRR family.</text>
</comment>
<keyword evidence="6" id="KW-0067">ATP-binding</keyword>
<evidence type="ECO:0000259" key="9">
    <source>
        <dbReference type="Pfam" id="PF00931"/>
    </source>
</evidence>
<evidence type="ECO:0000256" key="1">
    <source>
        <dbReference type="ARBA" id="ARBA00008894"/>
    </source>
</evidence>
<keyword evidence="4" id="KW-0547">Nucleotide-binding</keyword>
<dbReference type="InterPro" id="IPR032675">
    <property type="entry name" value="LRR_dom_sf"/>
</dbReference>
<feature type="domain" description="Disease resistance R13L4/SHOC-2-like LRR" evidence="12">
    <location>
        <begin position="588"/>
        <end position="770"/>
    </location>
</feature>
<gene>
    <name evidence="14" type="ORF">QYE76_026485</name>
</gene>
<keyword evidence="7 8" id="KW-0175">Coiled coil</keyword>
<accession>A0AAD8RKH3</accession>
<dbReference type="Pfam" id="PF23559">
    <property type="entry name" value="WHD_DRP"/>
    <property type="match status" value="1"/>
</dbReference>
<dbReference type="Gene3D" id="1.20.5.4130">
    <property type="match status" value="1"/>
</dbReference>
<protein>
    <submittedName>
        <fullName evidence="14">Uncharacterized protein</fullName>
    </submittedName>
</protein>
<evidence type="ECO:0000256" key="7">
    <source>
        <dbReference type="ARBA" id="ARBA00023054"/>
    </source>
</evidence>
<dbReference type="Gene3D" id="1.10.10.10">
    <property type="entry name" value="Winged helix-like DNA-binding domain superfamily/Winged helix DNA-binding domain"/>
    <property type="match status" value="1"/>
</dbReference>
<dbReference type="InterPro" id="IPR058922">
    <property type="entry name" value="WHD_DRP"/>
</dbReference>
<dbReference type="GO" id="GO:0043531">
    <property type="term" value="F:ADP binding"/>
    <property type="evidence" value="ECO:0007669"/>
    <property type="project" value="InterPro"/>
</dbReference>
<feature type="domain" description="Disease resistance N-terminal" evidence="10">
    <location>
        <begin position="6"/>
        <end position="88"/>
    </location>
</feature>
<keyword evidence="3" id="KW-0677">Repeat</keyword>
<reference evidence="14" key="1">
    <citation type="submission" date="2023-07" db="EMBL/GenBank/DDBJ databases">
        <title>A chromosome-level genome assembly of Lolium multiflorum.</title>
        <authorList>
            <person name="Chen Y."/>
            <person name="Copetti D."/>
            <person name="Kolliker R."/>
            <person name="Studer B."/>
        </authorList>
    </citation>
    <scope>NUCLEOTIDE SEQUENCE</scope>
    <source>
        <strain evidence="14">02402/16</strain>
        <tissue evidence="14">Leaf</tissue>
    </source>
</reference>
<dbReference type="PANTHER" id="PTHR36766:SF73">
    <property type="entry name" value="NB-ARC DOMAIN-CONTAINING PROTEIN"/>
    <property type="match status" value="1"/>
</dbReference>
<evidence type="ECO:0000259" key="13">
    <source>
        <dbReference type="Pfam" id="PF25019"/>
    </source>
</evidence>
<evidence type="ECO:0000256" key="3">
    <source>
        <dbReference type="ARBA" id="ARBA00022737"/>
    </source>
</evidence>
<organism evidence="14 15">
    <name type="scientific">Lolium multiflorum</name>
    <name type="common">Italian ryegrass</name>
    <name type="synonym">Lolium perenne subsp. multiflorum</name>
    <dbReference type="NCBI Taxonomy" id="4521"/>
    <lineage>
        <taxon>Eukaryota</taxon>
        <taxon>Viridiplantae</taxon>
        <taxon>Streptophyta</taxon>
        <taxon>Embryophyta</taxon>
        <taxon>Tracheophyta</taxon>
        <taxon>Spermatophyta</taxon>
        <taxon>Magnoliopsida</taxon>
        <taxon>Liliopsida</taxon>
        <taxon>Poales</taxon>
        <taxon>Poaceae</taxon>
        <taxon>BOP clade</taxon>
        <taxon>Pooideae</taxon>
        <taxon>Poodae</taxon>
        <taxon>Poeae</taxon>
        <taxon>Poeae Chloroplast Group 2 (Poeae type)</taxon>
        <taxon>Loliodinae</taxon>
        <taxon>Loliinae</taxon>
        <taxon>Lolium</taxon>
    </lineage>
</organism>
<dbReference type="PRINTS" id="PR00364">
    <property type="entry name" value="DISEASERSIST"/>
</dbReference>
<sequence length="1236" mass="140722">MVASGVIKVVIKEIGSAIKGKLKLHKNLRKDMEKMKITLESVEAVLSEAERRSITDKPTRLWLKRLKDALYEISDMLDDFEADSNLLEGVVKKFKMPSKMKEMQQRLQKISEDHTKYSVPADARSDKQPVHDIRETLADAEETDPIGRTDDKQKIMGRLSKGIPAKTTFLSIWGFGGIGKTTLARLVYKDPQFEEYSKVWVYVSQKLDLKKIGNSVISQLSEKEEHSKIDELKIIHDRLGKLLAGNKKILIILDDLWERRTSELEKLKVMLKQAEGSKVMVVVTTREESIAKEIGSVDPYCLAPLTYEMCWDIIKQKCNFEAHPCKERLETIGKEIAKKCGGVPLAAQSLGHMLKSKPYDVWDSVRSNHIWNLPHARNTSSTHEVLASLLLSYNFIDNPSLKLCFAYCAIFPKGYNIIKHDLIHQWIALGFMEPYNDILSTWQLGESYVRQLLEMSFLQHYKTVAERSYAREDATLFTMHDLVHDLARSVMADEFYLKGPNCRYAYLTDCTKPLKSSATSPAKIKALHIVDHPDGRLKENQFHANAYSQARHLHVLILDVSPYSLRVLPDSIGKLKQLRYLSVPHINGGTDLRCIAQLTKLNYLNLCGSTHLLGLPESISEMKGLMHLDLSHCRNLKKLPLSFGTLRELVYLDLSHCGGVLGITEALGGLTKLQHLELSECENLRGLPEVISSLTELRYLNLTRCVHYIFDRSSANQTESFIHCICTLPNMQQLDLSHNEYHLRIPGSAQRLRKLDLRGCNNVSGLPKYAAKMNGIIAEQLHRLPLFSVYAYGTECWSNLYLLEPTNPDRLHIEMLENVQCTEEANSINLSKKQKIRKLTLEWTSDANRCVEDMELLRELVPPTSLMEFMIDGYSSIDFPGWLMNISNYLPNLGRIVMWDLPKCTHLPPLAQLPNLRVLTLKGMENLEEWNTTDSTSSGPMFPSLQKVKICYCPKLRIKPQLPRAASWKISGSGNLLTSWGEIAAHIGASSSSSPVCTHLLVQYTDVPMLQWSLLHQVPALCHLRIEFCSDLTISPQLTRALYSLKSLKLAFQEGPMEWVGELKSLQHLEIQYYWKLQELSDNLRQLTQLQSLTLEECSSLTSLPLWLGELASLKELTVRSCNAIMILPESLTSLQELTLYDCDEIMTVPESLTSLQRLSINKCPKLEQWCEENYSRWNICEDYCASPDLQENDEERYDALELVRTLSAPPVLSQSEFLPDWTTCSSVMMERTSSW</sequence>
<keyword evidence="2" id="KW-0433">Leucine-rich repeat</keyword>
<dbReference type="Gene3D" id="3.80.10.10">
    <property type="entry name" value="Ribonuclease Inhibitor"/>
    <property type="match status" value="3"/>
</dbReference>
<dbReference type="GO" id="GO:0006952">
    <property type="term" value="P:defense response"/>
    <property type="evidence" value="ECO:0007669"/>
    <property type="project" value="UniProtKB-KW"/>
</dbReference>
<keyword evidence="15" id="KW-1185">Reference proteome</keyword>
<evidence type="ECO:0000256" key="4">
    <source>
        <dbReference type="ARBA" id="ARBA00022741"/>
    </source>
</evidence>
<dbReference type="GO" id="GO:0051707">
    <property type="term" value="P:response to other organism"/>
    <property type="evidence" value="ECO:0007669"/>
    <property type="project" value="UniProtKB-ARBA"/>
</dbReference>
<dbReference type="InterPro" id="IPR056789">
    <property type="entry name" value="LRR_R13L1-DRL21"/>
</dbReference>
<evidence type="ECO:0000313" key="15">
    <source>
        <dbReference type="Proteomes" id="UP001231189"/>
    </source>
</evidence>
<dbReference type="InterPro" id="IPR042197">
    <property type="entry name" value="Apaf_helical"/>
</dbReference>
<dbReference type="Gene3D" id="1.10.8.430">
    <property type="entry name" value="Helical domain of apoptotic protease-activating factors"/>
    <property type="match status" value="1"/>
</dbReference>
<dbReference type="Pfam" id="PF23598">
    <property type="entry name" value="LRR_14"/>
    <property type="match status" value="1"/>
</dbReference>
<dbReference type="InterPro" id="IPR002182">
    <property type="entry name" value="NB-ARC"/>
</dbReference>
<name>A0AAD8RKH3_LOLMU</name>
<dbReference type="PANTHER" id="PTHR36766">
    <property type="entry name" value="PLANT BROAD-SPECTRUM MILDEW RESISTANCE PROTEIN RPW8"/>
    <property type="match status" value="1"/>
</dbReference>
<evidence type="ECO:0000256" key="5">
    <source>
        <dbReference type="ARBA" id="ARBA00022821"/>
    </source>
</evidence>
<feature type="domain" description="NB-ARC" evidence="9">
    <location>
        <begin position="149"/>
        <end position="318"/>
    </location>
</feature>
<dbReference type="Gene3D" id="3.40.50.300">
    <property type="entry name" value="P-loop containing nucleotide triphosphate hydrolases"/>
    <property type="match status" value="1"/>
</dbReference>